<dbReference type="AlphaFoldDB" id="A0A6C0CNC9"/>
<evidence type="ECO:0000259" key="4">
    <source>
        <dbReference type="SMART" id="SM00154"/>
    </source>
</evidence>
<evidence type="ECO:0000256" key="1">
    <source>
        <dbReference type="ARBA" id="ARBA00022723"/>
    </source>
</evidence>
<dbReference type="InterPro" id="IPR035896">
    <property type="entry name" value="AN1-like_Znf"/>
</dbReference>
<keyword evidence="3" id="KW-0862">Zinc</keyword>
<reference evidence="5" key="1">
    <citation type="journal article" date="2020" name="Nature">
        <title>Giant virus diversity and host interactions through global metagenomics.</title>
        <authorList>
            <person name="Schulz F."/>
            <person name="Roux S."/>
            <person name="Paez-Espino D."/>
            <person name="Jungbluth S."/>
            <person name="Walsh D.A."/>
            <person name="Denef V.J."/>
            <person name="McMahon K.D."/>
            <person name="Konstantinidis K.T."/>
            <person name="Eloe-Fadrosh E.A."/>
            <person name="Kyrpides N.C."/>
            <person name="Woyke T."/>
        </authorList>
    </citation>
    <scope>NUCLEOTIDE SEQUENCE</scope>
    <source>
        <strain evidence="5">GVMAG-M-3300021389-45</strain>
    </source>
</reference>
<protein>
    <recommendedName>
        <fullName evidence="4">AN1-type domain-containing protein</fullName>
    </recommendedName>
</protein>
<organism evidence="5">
    <name type="scientific">viral metagenome</name>
    <dbReference type="NCBI Taxonomy" id="1070528"/>
    <lineage>
        <taxon>unclassified sequences</taxon>
        <taxon>metagenomes</taxon>
        <taxon>organismal metagenomes</taxon>
    </lineage>
</organism>
<feature type="domain" description="AN1-type" evidence="4">
    <location>
        <begin position="3"/>
        <end position="40"/>
    </location>
</feature>
<name>A0A6C0CNC9_9ZZZZ</name>
<dbReference type="InterPro" id="IPR000058">
    <property type="entry name" value="Znf_AN1"/>
</dbReference>
<evidence type="ECO:0000256" key="3">
    <source>
        <dbReference type="ARBA" id="ARBA00022833"/>
    </source>
</evidence>
<sequence length="65" mass="7805">MRCAWCKKKSSVPIHCKYCDGEFCTSCYNLEKHQCMGLQLKKEEDLKNLEKKLEYKPEKKYAFLH</sequence>
<dbReference type="SMART" id="SM00154">
    <property type="entry name" value="ZnF_AN1"/>
    <property type="match status" value="1"/>
</dbReference>
<dbReference type="SUPFAM" id="SSF118310">
    <property type="entry name" value="AN1-like Zinc finger"/>
    <property type="match status" value="1"/>
</dbReference>
<dbReference type="Gene3D" id="4.10.1110.10">
    <property type="entry name" value="AN1-like Zinc finger"/>
    <property type="match status" value="1"/>
</dbReference>
<keyword evidence="1" id="KW-0479">Metal-binding</keyword>
<dbReference type="Pfam" id="PF01428">
    <property type="entry name" value="zf-AN1"/>
    <property type="match status" value="1"/>
</dbReference>
<keyword evidence="2" id="KW-0863">Zinc-finger</keyword>
<proteinExistence type="predicted"/>
<evidence type="ECO:0000313" key="5">
    <source>
        <dbReference type="EMBL" id="QHT05622.1"/>
    </source>
</evidence>
<dbReference type="GO" id="GO:0008270">
    <property type="term" value="F:zinc ion binding"/>
    <property type="evidence" value="ECO:0007669"/>
    <property type="project" value="UniProtKB-KW"/>
</dbReference>
<dbReference type="EMBL" id="MN739457">
    <property type="protein sequence ID" value="QHT05622.1"/>
    <property type="molecule type" value="Genomic_DNA"/>
</dbReference>
<evidence type="ECO:0000256" key="2">
    <source>
        <dbReference type="ARBA" id="ARBA00022771"/>
    </source>
</evidence>
<accession>A0A6C0CNC9</accession>